<dbReference type="RefSeq" id="WP_047890708.1">
    <property type="nucleotide sequence ID" value="NZ_JBFABD010000001.1"/>
</dbReference>
<evidence type="ECO:0000313" key="2">
    <source>
        <dbReference type="Proteomes" id="UP000471364"/>
    </source>
</evidence>
<reference evidence="1 2" key="1">
    <citation type="submission" date="2019-09" db="EMBL/GenBank/DDBJ databases">
        <title>High taxonomic diversity of Micromonospora strains isolated from Medicago sativa nodules in different geographical locations.</title>
        <authorList>
            <person name="Martinez-Hidalgo P."/>
            <person name="Flores-Felix J.D."/>
            <person name="Velazquez E."/>
            <person name="Brau L."/>
            <person name="Trujillo M.E."/>
            <person name="Martinez-Molina E."/>
        </authorList>
    </citation>
    <scope>NUCLEOTIDE SEQUENCE [LARGE SCALE GENOMIC DNA]</scope>
    <source>
        <strain evidence="1 2">ALFB5</strain>
    </source>
</reference>
<sequence>MTGLYVQAAHHAVLPTRDDRHPPRPRFVEYQADLHRMAGVVLDEATLTRGDQYTFVDLADALADRTGPGLFRDLGVLVTSYWTPEFDPDVSAFGPYLHHRHRLDCTSFDLVDQGSISPALALLVLCDFLRAGPADRDGLLLSVEQTTVPAPMGAHFPGPSRSTAGAVRIGRRPAGTEILTVTALGEPAVLGDDGDLSRLVARWCAEYDVDPAELTVRVNRATFLYRRWAYAYGPDSWPCRVEFLPPERTCTGLFRWLGAESTAPAGGYVAYVEEDVESLSAAVVLTRAVTP</sequence>
<organism evidence="1 2">
    <name type="scientific">Micromonospora aurantiaca</name>
    <name type="common">nom. illeg.</name>
    <dbReference type="NCBI Taxonomy" id="47850"/>
    <lineage>
        <taxon>Bacteria</taxon>
        <taxon>Bacillati</taxon>
        <taxon>Actinomycetota</taxon>
        <taxon>Actinomycetes</taxon>
        <taxon>Micromonosporales</taxon>
        <taxon>Micromonosporaceae</taxon>
        <taxon>Micromonospora</taxon>
    </lineage>
</organism>
<evidence type="ECO:0000313" key="1">
    <source>
        <dbReference type="EMBL" id="KAB1118829.1"/>
    </source>
</evidence>
<keyword evidence="2" id="KW-1185">Reference proteome</keyword>
<proteinExistence type="predicted"/>
<name>A0ABQ6UP92_9ACTN</name>
<accession>A0ABQ6UP92</accession>
<comment type="caution">
    <text evidence="1">The sequence shown here is derived from an EMBL/GenBank/DDBJ whole genome shotgun (WGS) entry which is preliminary data.</text>
</comment>
<dbReference type="Proteomes" id="UP000471364">
    <property type="component" value="Unassembled WGS sequence"/>
</dbReference>
<dbReference type="EMBL" id="WAAR01000004">
    <property type="protein sequence ID" value="KAB1118829.1"/>
    <property type="molecule type" value="Genomic_DNA"/>
</dbReference>
<protein>
    <submittedName>
        <fullName evidence="1">Uncharacterized protein</fullName>
    </submittedName>
</protein>
<gene>
    <name evidence="1" type="ORF">F6X54_02115</name>
</gene>